<keyword evidence="2" id="KW-1185">Reference proteome</keyword>
<evidence type="ECO:0000313" key="2">
    <source>
        <dbReference type="Proteomes" id="UP000054477"/>
    </source>
</evidence>
<protein>
    <submittedName>
        <fullName evidence="1">Uncharacterized protein</fullName>
    </submittedName>
</protein>
<dbReference type="EMBL" id="KN838645">
    <property type="protein sequence ID" value="KIJ99513.1"/>
    <property type="molecule type" value="Genomic_DNA"/>
</dbReference>
<dbReference type="HOGENOM" id="CLU_3014488_0_0_1"/>
<dbReference type="Proteomes" id="UP000054477">
    <property type="component" value="Unassembled WGS sequence"/>
</dbReference>
<reference evidence="2" key="2">
    <citation type="submission" date="2015-01" db="EMBL/GenBank/DDBJ databases">
        <title>Evolutionary Origins and Diversification of the Mycorrhizal Mutualists.</title>
        <authorList>
            <consortium name="DOE Joint Genome Institute"/>
            <consortium name="Mycorrhizal Genomics Consortium"/>
            <person name="Kohler A."/>
            <person name="Kuo A."/>
            <person name="Nagy L.G."/>
            <person name="Floudas D."/>
            <person name="Copeland A."/>
            <person name="Barry K.W."/>
            <person name="Cichocki N."/>
            <person name="Veneault-Fourrey C."/>
            <person name="LaButti K."/>
            <person name="Lindquist E.A."/>
            <person name="Lipzen A."/>
            <person name="Lundell T."/>
            <person name="Morin E."/>
            <person name="Murat C."/>
            <person name="Riley R."/>
            <person name="Ohm R."/>
            <person name="Sun H."/>
            <person name="Tunlid A."/>
            <person name="Henrissat B."/>
            <person name="Grigoriev I.V."/>
            <person name="Hibbett D.S."/>
            <person name="Martin F."/>
        </authorList>
    </citation>
    <scope>NUCLEOTIDE SEQUENCE [LARGE SCALE GENOMIC DNA]</scope>
    <source>
        <strain evidence="2">LaAM-08-1</strain>
    </source>
</reference>
<gene>
    <name evidence="1" type="ORF">K443DRAFT_8327</name>
</gene>
<sequence>MTTHTVVIVQGATSLSATWQPDIKQLDDEQLNIEEHDKRLNIEEDNELTNIEGEDE</sequence>
<proteinExistence type="predicted"/>
<evidence type="ECO:0000313" key="1">
    <source>
        <dbReference type="EMBL" id="KIJ99513.1"/>
    </source>
</evidence>
<organism evidence="1 2">
    <name type="scientific">Laccaria amethystina LaAM-08-1</name>
    <dbReference type="NCBI Taxonomy" id="1095629"/>
    <lineage>
        <taxon>Eukaryota</taxon>
        <taxon>Fungi</taxon>
        <taxon>Dikarya</taxon>
        <taxon>Basidiomycota</taxon>
        <taxon>Agaricomycotina</taxon>
        <taxon>Agaricomycetes</taxon>
        <taxon>Agaricomycetidae</taxon>
        <taxon>Agaricales</taxon>
        <taxon>Agaricineae</taxon>
        <taxon>Hydnangiaceae</taxon>
        <taxon>Laccaria</taxon>
    </lineage>
</organism>
<reference evidence="1 2" key="1">
    <citation type="submission" date="2014-04" db="EMBL/GenBank/DDBJ databases">
        <authorList>
            <consortium name="DOE Joint Genome Institute"/>
            <person name="Kuo A."/>
            <person name="Kohler A."/>
            <person name="Nagy L.G."/>
            <person name="Floudas D."/>
            <person name="Copeland A."/>
            <person name="Barry K.W."/>
            <person name="Cichocki N."/>
            <person name="Veneault-Fourrey C."/>
            <person name="LaButti K."/>
            <person name="Lindquist E.A."/>
            <person name="Lipzen A."/>
            <person name="Lundell T."/>
            <person name="Morin E."/>
            <person name="Murat C."/>
            <person name="Sun H."/>
            <person name="Tunlid A."/>
            <person name="Henrissat B."/>
            <person name="Grigoriev I.V."/>
            <person name="Hibbett D.S."/>
            <person name="Martin F."/>
            <person name="Nordberg H.P."/>
            <person name="Cantor M.N."/>
            <person name="Hua S.X."/>
        </authorList>
    </citation>
    <scope>NUCLEOTIDE SEQUENCE [LARGE SCALE GENOMIC DNA]</scope>
    <source>
        <strain evidence="1 2">LaAM-08-1</strain>
    </source>
</reference>
<name>A0A0C9XDD0_9AGAR</name>
<accession>A0A0C9XDD0</accession>
<dbReference type="AlphaFoldDB" id="A0A0C9XDD0"/>